<reference evidence="1" key="1">
    <citation type="journal article" date="2014" name="Int. J. Syst. Evol. Microbiol.">
        <title>Complete genome sequence of Corynebacterium casei LMG S-19264T (=DSM 44701T), isolated from a smear-ripened cheese.</title>
        <authorList>
            <consortium name="US DOE Joint Genome Institute (JGI-PGF)"/>
            <person name="Walter F."/>
            <person name="Albersmeier A."/>
            <person name="Kalinowski J."/>
            <person name="Ruckert C."/>
        </authorList>
    </citation>
    <scope>NUCLEOTIDE SEQUENCE</scope>
    <source>
        <strain evidence="1">CGMCC 1.15760</strain>
    </source>
</reference>
<protein>
    <submittedName>
        <fullName evidence="1">Uncharacterized protein</fullName>
    </submittedName>
</protein>
<proteinExistence type="predicted"/>
<dbReference type="Proteomes" id="UP000616608">
    <property type="component" value="Unassembled WGS sequence"/>
</dbReference>
<dbReference type="AlphaFoldDB" id="A0A917G9S5"/>
<dbReference type="RefSeq" id="WP_268236389.1">
    <property type="nucleotide sequence ID" value="NZ_BMJT01000012.1"/>
</dbReference>
<evidence type="ECO:0000313" key="1">
    <source>
        <dbReference type="EMBL" id="GGG32066.1"/>
    </source>
</evidence>
<comment type="caution">
    <text evidence="1">The sequence shown here is derived from an EMBL/GenBank/DDBJ whole genome shotgun (WGS) entry which is preliminary data.</text>
</comment>
<gene>
    <name evidence="1" type="ORF">GCM10007425_28400</name>
</gene>
<dbReference type="EMBL" id="BMJT01000012">
    <property type="protein sequence ID" value="GGG32066.1"/>
    <property type="molecule type" value="Genomic_DNA"/>
</dbReference>
<organism evidence="1 2">
    <name type="scientific">Lysinibacillus alkalisoli</name>
    <dbReference type="NCBI Taxonomy" id="1911548"/>
    <lineage>
        <taxon>Bacteria</taxon>
        <taxon>Bacillati</taxon>
        <taxon>Bacillota</taxon>
        <taxon>Bacilli</taxon>
        <taxon>Bacillales</taxon>
        <taxon>Bacillaceae</taxon>
        <taxon>Lysinibacillus</taxon>
    </lineage>
</organism>
<name>A0A917G9S5_9BACI</name>
<sequence length="44" mass="4929">MAQNTKKESGLTIGNVIRFAITYSPIIIPIVKKVLDARKQTKRS</sequence>
<keyword evidence="2" id="KW-1185">Reference proteome</keyword>
<evidence type="ECO:0000313" key="2">
    <source>
        <dbReference type="Proteomes" id="UP000616608"/>
    </source>
</evidence>
<accession>A0A917G9S5</accession>
<reference evidence="1" key="2">
    <citation type="submission" date="2020-09" db="EMBL/GenBank/DDBJ databases">
        <authorList>
            <person name="Sun Q."/>
            <person name="Zhou Y."/>
        </authorList>
    </citation>
    <scope>NUCLEOTIDE SEQUENCE</scope>
    <source>
        <strain evidence="1">CGMCC 1.15760</strain>
    </source>
</reference>